<proteinExistence type="predicted"/>
<sequence length="86" mass="9999">MFLVAFTLTGKLHDKRAAIKWAHALSPQPQLVGYHSPNEYYDTFLHWINQQADDNDKMLLAFSKHFQSIDRSSESKDSIDDFGAWR</sequence>
<keyword evidence="1" id="KW-1185">Reference proteome</keyword>
<dbReference type="Proteomes" id="UP000887565">
    <property type="component" value="Unplaced"/>
</dbReference>
<dbReference type="AlphaFoldDB" id="A0A915I2F9"/>
<reference evidence="2" key="1">
    <citation type="submission" date="2022-11" db="UniProtKB">
        <authorList>
            <consortium name="WormBaseParasite"/>
        </authorList>
    </citation>
    <scope>IDENTIFICATION</scope>
</reference>
<evidence type="ECO:0000313" key="2">
    <source>
        <dbReference type="WBParaSite" id="nRc.2.0.1.t08317-RA"/>
    </source>
</evidence>
<accession>A0A915I2F9</accession>
<evidence type="ECO:0000313" key="1">
    <source>
        <dbReference type="Proteomes" id="UP000887565"/>
    </source>
</evidence>
<protein>
    <submittedName>
        <fullName evidence="2">Uncharacterized protein</fullName>
    </submittedName>
</protein>
<name>A0A915I2F9_ROMCU</name>
<organism evidence="1 2">
    <name type="scientific">Romanomermis culicivorax</name>
    <name type="common">Nematode worm</name>
    <dbReference type="NCBI Taxonomy" id="13658"/>
    <lineage>
        <taxon>Eukaryota</taxon>
        <taxon>Metazoa</taxon>
        <taxon>Ecdysozoa</taxon>
        <taxon>Nematoda</taxon>
        <taxon>Enoplea</taxon>
        <taxon>Dorylaimia</taxon>
        <taxon>Mermithida</taxon>
        <taxon>Mermithoidea</taxon>
        <taxon>Mermithidae</taxon>
        <taxon>Romanomermis</taxon>
    </lineage>
</organism>
<dbReference type="WBParaSite" id="nRc.2.0.1.t08317-RA">
    <property type="protein sequence ID" value="nRc.2.0.1.t08317-RA"/>
    <property type="gene ID" value="nRc.2.0.1.g08317"/>
</dbReference>